<dbReference type="InterPro" id="IPR005149">
    <property type="entry name" value="Tscrpt_reg_PadR_N"/>
</dbReference>
<dbReference type="PANTHER" id="PTHR33169">
    <property type="entry name" value="PADR-FAMILY TRANSCRIPTIONAL REGULATOR"/>
    <property type="match status" value="1"/>
</dbReference>
<evidence type="ECO:0000259" key="1">
    <source>
        <dbReference type="Pfam" id="PF03551"/>
    </source>
</evidence>
<evidence type="ECO:0000313" key="2">
    <source>
        <dbReference type="EMBL" id="QDU65629.1"/>
    </source>
</evidence>
<accession>A0A518BF71</accession>
<name>A0A518BF71_9BACT</name>
<dbReference type="AlphaFoldDB" id="A0A518BF71"/>
<feature type="domain" description="Transcription regulator PadR N-terminal" evidence="1">
    <location>
        <begin position="15"/>
        <end position="88"/>
    </location>
</feature>
<dbReference type="RefSeq" id="WP_145062431.1">
    <property type="nucleotide sequence ID" value="NZ_CP036287.1"/>
</dbReference>
<keyword evidence="3" id="KW-1185">Reference proteome</keyword>
<dbReference type="InterPro" id="IPR036390">
    <property type="entry name" value="WH_DNA-bd_sf"/>
</dbReference>
<dbReference type="KEGG" id="pbap:Pla133_06940"/>
<dbReference type="EMBL" id="CP036287">
    <property type="protein sequence ID" value="QDU65629.1"/>
    <property type="molecule type" value="Genomic_DNA"/>
</dbReference>
<evidence type="ECO:0000313" key="3">
    <source>
        <dbReference type="Proteomes" id="UP000316921"/>
    </source>
</evidence>
<sequence length="111" mass="12877">MASKELVAASARPLLLSLLADGEDYGYSLIRRVRDLSEGKLEWSEGMLYPVLHRLEDEELIQARWKRSAETGRKRKYYRLRASGKRAATAEREAWMDVHSTLARLWRGTRV</sequence>
<dbReference type="Pfam" id="PF03551">
    <property type="entry name" value="PadR"/>
    <property type="match status" value="1"/>
</dbReference>
<gene>
    <name evidence="2" type="ORF">Pla133_06940</name>
</gene>
<dbReference type="SUPFAM" id="SSF46785">
    <property type="entry name" value="Winged helix' DNA-binding domain"/>
    <property type="match status" value="1"/>
</dbReference>
<protein>
    <submittedName>
        <fullName evidence="2">Lineage-specific thermal regulator protein</fullName>
    </submittedName>
</protein>
<dbReference type="InterPro" id="IPR036388">
    <property type="entry name" value="WH-like_DNA-bd_sf"/>
</dbReference>
<proteinExistence type="predicted"/>
<dbReference type="InterPro" id="IPR052509">
    <property type="entry name" value="Metal_resp_DNA-bind_regulator"/>
</dbReference>
<dbReference type="PANTHER" id="PTHR33169:SF14">
    <property type="entry name" value="TRANSCRIPTIONAL REGULATOR RV3488"/>
    <property type="match status" value="1"/>
</dbReference>
<dbReference type="Gene3D" id="1.10.10.10">
    <property type="entry name" value="Winged helix-like DNA-binding domain superfamily/Winged helix DNA-binding domain"/>
    <property type="match status" value="1"/>
</dbReference>
<reference evidence="2 3" key="1">
    <citation type="submission" date="2019-02" db="EMBL/GenBank/DDBJ databases">
        <title>Deep-cultivation of Planctomycetes and their phenomic and genomic characterization uncovers novel biology.</title>
        <authorList>
            <person name="Wiegand S."/>
            <person name="Jogler M."/>
            <person name="Boedeker C."/>
            <person name="Pinto D."/>
            <person name="Vollmers J."/>
            <person name="Rivas-Marin E."/>
            <person name="Kohn T."/>
            <person name="Peeters S.H."/>
            <person name="Heuer A."/>
            <person name="Rast P."/>
            <person name="Oberbeckmann S."/>
            <person name="Bunk B."/>
            <person name="Jeske O."/>
            <person name="Meyerdierks A."/>
            <person name="Storesund J.E."/>
            <person name="Kallscheuer N."/>
            <person name="Luecker S."/>
            <person name="Lage O.M."/>
            <person name="Pohl T."/>
            <person name="Merkel B.J."/>
            <person name="Hornburger P."/>
            <person name="Mueller R.-W."/>
            <person name="Bruemmer F."/>
            <person name="Labrenz M."/>
            <person name="Spormann A.M."/>
            <person name="Op den Camp H."/>
            <person name="Overmann J."/>
            <person name="Amann R."/>
            <person name="Jetten M.S.M."/>
            <person name="Mascher T."/>
            <person name="Medema M.H."/>
            <person name="Devos D.P."/>
            <person name="Kaster A.-K."/>
            <person name="Ovreas L."/>
            <person name="Rohde M."/>
            <person name="Galperin M.Y."/>
            <person name="Jogler C."/>
        </authorList>
    </citation>
    <scope>NUCLEOTIDE SEQUENCE [LARGE SCALE GENOMIC DNA]</scope>
    <source>
        <strain evidence="2 3">Pla133</strain>
    </source>
</reference>
<organism evidence="2 3">
    <name type="scientific">Engelhardtia mirabilis</name>
    <dbReference type="NCBI Taxonomy" id="2528011"/>
    <lineage>
        <taxon>Bacteria</taxon>
        <taxon>Pseudomonadati</taxon>
        <taxon>Planctomycetota</taxon>
        <taxon>Planctomycetia</taxon>
        <taxon>Planctomycetia incertae sedis</taxon>
        <taxon>Engelhardtia</taxon>
    </lineage>
</organism>
<dbReference type="Proteomes" id="UP000316921">
    <property type="component" value="Chromosome"/>
</dbReference>